<organism evidence="1 2">
    <name type="scientific">Vanilla planifolia</name>
    <name type="common">Vanilla</name>
    <dbReference type="NCBI Taxonomy" id="51239"/>
    <lineage>
        <taxon>Eukaryota</taxon>
        <taxon>Viridiplantae</taxon>
        <taxon>Streptophyta</taxon>
        <taxon>Embryophyta</taxon>
        <taxon>Tracheophyta</taxon>
        <taxon>Spermatophyta</taxon>
        <taxon>Magnoliopsida</taxon>
        <taxon>Liliopsida</taxon>
        <taxon>Asparagales</taxon>
        <taxon>Orchidaceae</taxon>
        <taxon>Vanilloideae</taxon>
        <taxon>Vanilleae</taxon>
        <taxon>Vanilla</taxon>
    </lineage>
</organism>
<name>A0A835PIB9_VANPL</name>
<dbReference type="AlphaFoldDB" id="A0A835PIB9"/>
<proteinExistence type="predicted"/>
<comment type="caution">
    <text evidence="1">The sequence shown here is derived from an EMBL/GenBank/DDBJ whole genome shotgun (WGS) entry which is preliminary data.</text>
</comment>
<accession>A0A835PIB9</accession>
<dbReference type="Proteomes" id="UP000639772">
    <property type="component" value="Unassembled WGS sequence"/>
</dbReference>
<sequence>MVPWTTLNNWNTNLNSGLIGTSGGIVNVRLKRIKGWHIQRCLNDPAKKETLIKGLAATHSTGGNRCGLVVAINNSINEVDIGFDEGTMA</sequence>
<evidence type="ECO:0000313" key="1">
    <source>
        <dbReference type="EMBL" id="KAG0453739.1"/>
    </source>
</evidence>
<reference evidence="1 2" key="1">
    <citation type="journal article" date="2020" name="Nat. Food">
        <title>A phased Vanilla planifolia genome enables genetic improvement of flavour and production.</title>
        <authorList>
            <person name="Hasing T."/>
            <person name="Tang H."/>
            <person name="Brym M."/>
            <person name="Khazi F."/>
            <person name="Huang T."/>
            <person name="Chambers A.H."/>
        </authorList>
    </citation>
    <scope>NUCLEOTIDE SEQUENCE [LARGE SCALE GENOMIC DNA]</scope>
    <source>
        <tissue evidence="1">Leaf</tissue>
    </source>
</reference>
<dbReference type="EMBL" id="JADCNM010000014">
    <property type="protein sequence ID" value="KAG0453739.1"/>
    <property type="molecule type" value="Genomic_DNA"/>
</dbReference>
<evidence type="ECO:0000313" key="2">
    <source>
        <dbReference type="Proteomes" id="UP000639772"/>
    </source>
</evidence>
<protein>
    <submittedName>
        <fullName evidence="1">Uncharacterized protein</fullName>
    </submittedName>
</protein>
<gene>
    <name evidence="1" type="ORF">HPP92_025043</name>
</gene>